<dbReference type="Proteomes" id="UP000516305">
    <property type="component" value="Chromosome"/>
</dbReference>
<sequence length="138" mass="15143">MKKLPYLLASFFALGIFSTAQAQSTPNVKPETEYQHTPKPDPTDLDSPPPVGLLGNGGEVKLEEASLYPNPGDGLLRVKLGDQNTASRIAVYDIAGRVYFDSEIDPLAKKDPQIDLRSLPDGIYVVRVGEKSLKYRKI</sequence>
<accession>A0A7H0VCP5</accession>
<dbReference type="RefSeq" id="WP_210758025.1">
    <property type="nucleotide sequence ID" value="NZ_CP060139.1"/>
</dbReference>
<feature type="chain" id="PRO_5028940143" evidence="3">
    <location>
        <begin position="23"/>
        <end position="138"/>
    </location>
</feature>
<dbReference type="Pfam" id="PF18962">
    <property type="entry name" value="Por_Secre_tail"/>
    <property type="match status" value="1"/>
</dbReference>
<reference evidence="5 6" key="1">
    <citation type="submission" date="2020-08" db="EMBL/GenBank/DDBJ databases">
        <title>Croceimicrobium hydrocarbonivorans gen. nov., sp. nov., a novel marine bacterium isolated from a bacterial consortium that degrades polyethylene terephthalate.</title>
        <authorList>
            <person name="Liu R."/>
        </authorList>
    </citation>
    <scope>NUCLEOTIDE SEQUENCE [LARGE SCALE GENOMIC DNA]</scope>
    <source>
        <strain evidence="5 6">A20-9</strain>
    </source>
</reference>
<evidence type="ECO:0000256" key="1">
    <source>
        <dbReference type="ARBA" id="ARBA00022729"/>
    </source>
</evidence>
<name>A0A7H0VCP5_9FLAO</name>
<feature type="compositionally biased region" description="Basic and acidic residues" evidence="2">
    <location>
        <begin position="30"/>
        <end position="42"/>
    </location>
</feature>
<evidence type="ECO:0000256" key="3">
    <source>
        <dbReference type="SAM" id="SignalP"/>
    </source>
</evidence>
<feature type="region of interest" description="Disordered" evidence="2">
    <location>
        <begin position="24"/>
        <end position="53"/>
    </location>
</feature>
<evidence type="ECO:0000313" key="6">
    <source>
        <dbReference type="Proteomes" id="UP000516305"/>
    </source>
</evidence>
<dbReference type="KEGG" id="chyd:H4K34_14060"/>
<protein>
    <submittedName>
        <fullName evidence="5">T9SS type A sorting domain-containing protein</fullName>
    </submittedName>
</protein>
<dbReference type="InterPro" id="IPR026444">
    <property type="entry name" value="Secre_tail"/>
</dbReference>
<dbReference type="NCBIfam" id="TIGR04183">
    <property type="entry name" value="Por_Secre_tail"/>
    <property type="match status" value="1"/>
</dbReference>
<feature type="domain" description="Secretion system C-terminal sorting" evidence="4">
    <location>
        <begin position="67"/>
        <end position="137"/>
    </location>
</feature>
<organism evidence="5 6">
    <name type="scientific">Croceimicrobium hydrocarbonivorans</name>
    <dbReference type="NCBI Taxonomy" id="2761580"/>
    <lineage>
        <taxon>Bacteria</taxon>
        <taxon>Pseudomonadati</taxon>
        <taxon>Bacteroidota</taxon>
        <taxon>Flavobacteriia</taxon>
        <taxon>Flavobacteriales</taxon>
        <taxon>Owenweeksiaceae</taxon>
        <taxon>Croceimicrobium</taxon>
    </lineage>
</organism>
<keyword evidence="6" id="KW-1185">Reference proteome</keyword>
<evidence type="ECO:0000313" key="5">
    <source>
        <dbReference type="EMBL" id="QNR23493.1"/>
    </source>
</evidence>
<keyword evidence="1 3" id="KW-0732">Signal</keyword>
<evidence type="ECO:0000259" key="4">
    <source>
        <dbReference type="Pfam" id="PF18962"/>
    </source>
</evidence>
<feature type="signal peptide" evidence="3">
    <location>
        <begin position="1"/>
        <end position="22"/>
    </location>
</feature>
<gene>
    <name evidence="5" type="ORF">H4K34_14060</name>
</gene>
<evidence type="ECO:0000256" key="2">
    <source>
        <dbReference type="SAM" id="MobiDB-lite"/>
    </source>
</evidence>
<dbReference type="EMBL" id="CP060139">
    <property type="protein sequence ID" value="QNR23493.1"/>
    <property type="molecule type" value="Genomic_DNA"/>
</dbReference>
<dbReference type="AlphaFoldDB" id="A0A7H0VCP5"/>
<proteinExistence type="predicted"/>